<gene>
    <name evidence="1" type="ORF">PR048_001569</name>
</gene>
<comment type="caution">
    <text evidence="1">The sequence shown here is derived from an EMBL/GenBank/DDBJ whole genome shotgun (WGS) entry which is preliminary data.</text>
</comment>
<dbReference type="Proteomes" id="UP001159363">
    <property type="component" value="Chromosome 1"/>
</dbReference>
<sequence length="71" mass="7950">MLFVDMTTFQWSNGVLQGSDTYVPQTTLERKVKKVKENPDVKLEGSVVDEHHLTPDKLYNCDANGVSAVPK</sequence>
<accession>A0ABQ9IIR7</accession>
<keyword evidence="2" id="KW-1185">Reference proteome</keyword>
<name>A0ABQ9IIR7_9NEOP</name>
<organism evidence="1 2">
    <name type="scientific">Dryococelus australis</name>
    <dbReference type="NCBI Taxonomy" id="614101"/>
    <lineage>
        <taxon>Eukaryota</taxon>
        <taxon>Metazoa</taxon>
        <taxon>Ecdysozoa</taxon>
        <taxon>Arthropoda</taxon>
        <taxon>Hexapoda</taxon>
        <taxon>Insecta</taxon>
        <taxon>Pterygota</taxon>
        <taxon>Neoptera</taxon>
        <taxon>Polyneoptera</taxon>
        <taxon>Phasmatodea</taxon>
        <taxon>Verophasmatodea</taxon>
        <taxon>Anareolatae</taxon>
        <taxon>Phasmatidae</taxon>
        <taxon>Eurycanthinae</taxon>
        <taxon>Dryococelus</taxon>
    </lineage>
</organism>
<protein>
    <submittedName>
        <fullName evidence="1">Uncharacterized protein</fullName>
    </submittedName>
</protein>
<reference evidence="1 2" key="1">
    <citation type="submission" date="2023-02" db="EMBL/GenBank/DDBJ databases">
        <title>LHISI_Scaffold_Assembly.</title>
        <authorList>
            <person name="Stuart O.P."/>
            <person name="Cleave R."/>
            <person name="Magrath M.J.L."/>
            <person name="Mikheyev A.S."/>
        </authorList>
    </citation>
    <scope>NUCLEOTIDE SEQUENCE [LARGE SCALE GENOMIC DNA]</scope>
    <source>
        <strain evidence="1">Daus_M_001</strain>
        <tissue evidence="1">Leg muscle</tissue>
    </source>
</reference>
<proteinExistence type="predicted"/>
<dbReference type="EMBL" id="JARBHB010000001">
    <property type="protein sequence ID" value="KAJ8896226.1"/>
    <property type="molecule type" value="Genomic_DNA"/>
</dbReference>
<evidence type="ECO:0000313" key="1">
    <source>
        <dbReference type="EMBL" id="KAJ8896226.1"/>
    </source>
</evidence>
<evidence type="ECO:0000313" key="2">
    <source>
        <dbReference type="Proteomes" id="UP001159363"/>
    </source>
</evidence>